<proteinExistence type="inferred from homology"/>
<dbReference type="GO" id="GO:0016787">
    <property type="term" value="F:hydrolase activity"/>
    <property type="evidence" value="ECO:0007669"/>
    <property type="project" value="UniProtKB-KW"/>
</dbReference>
<accession>A0A2W5SFV3</accession>
<sequence>MKLFRHGPSGSERAGMLDREGGRRDLSAVVPDVTAAWLEACGLDAIRSVDPQSLPRVARDARIGCPIAGVRQLIAVGLNYREHAAEAGLPIPTEPIIFNKAITCLNGPDDDVVLPHGSMASDWEIEVAIVIGQVARRVSVESAMSYVAGFSLANDVSERDWQLKRNGQWGKGKSFDTFGPLGPWLVTPDEINAGDIPLTLSVNSQIKQSSNTRDMIFDAAYIVSYISSFQTLLPGDVIMTGTPQGVGLGMKPPQYLRAGDRMELDGGPLGTQTQLVVSTPL</sequence>
<dbReference type="Gene3D" id="3.90.850.10">
    <property type="entry name" value="Fumarylacetoacetase-like, C-terminal domain"/>
    <property type="match status" value="1"/>
</dbReference>
<feature type="domain" description="Fumarylacetoacetase-like C-terminal" evidence="5">
    <location>
        <begin position="73"/>
        <end position="276"/>
    </location>
</feature>
<organism evidence="6 7">
    <name type="scientific">Variovorax paradoxus</name>
    <dbReference type="NCBI Taxonomy" id="34073"/>
    <lineage>
        <taxon>Bacteria</taxon>
        <taxon>Pseudomonadati</taxon>
        <taxon>Pseudomonadota</taxon>
        <taxon>Betaproteobacteria</taxon>
        <taxon>Burkholderiales</taxon>
        <taxon>Comamonadaceae</taxon>
        <taxon>Variovorax</taxon>
    </lineage>
</organism>
<evidence type="ECO:0000313" key="7">
    <source>
        <dbReference type="Proteomes" id="UP000249135"/>
    </source>
</evidence>
<evidence type="ECO:0000259" key="5">
    <source>
        <dbReference type="Pfam" id="PF01557"/>
    </source>
</evidence>
<dbReference type="GO" id="GO:0016853">
    <property type="term" value="F:isomerase activity"/>
    <property type="evidence" value="ECO:0007669"/>
    <property type="project" value="UniProtKB-KW"/>
</dbReference>
<evidence type="ECO:0000256" key="3">
    <source>
        <dbReference type="ARBA" id="ARBA00022723"/>
    </source>
</evidence>
<dbReference type="InterPro" id="IPR011234">
    <property type="entry name" value="Fumarylacetoacetase-like_C"/>
</dbReference>
<comment type="cofactor">
    <cofactor evidence="1">
        <name>Mg(2+)</name>
        <dbReference type="ChEBI" id="CHEBI:18420"/>
    </cofactor>
</comment>
<dbReference type="PANTHER" id="PTHR42796:SF4">
    <property type="entry name" value="FUMARYLACETOACETATE HYDROLASE DOMAIN-CONTAINING PROTEIN 2A"/>
    <property type="match status" value="1"/>
</dbReference>
<keyword evidence="3" id="KW-0479">Metal-binding</keyword>
<dbReference type="FunFam" id="3.90.850.10:FF:000002">
    <property type="entry name" value="2-hydroxyhepta-2,4-diene-1,7-dioate isomerase"/>
    <property type="match status" value="1"/>
</dbReference>
<comment type="caution">
    <text evidence="6">The sequence shown here is derived from an EMBL/GenBank/DDBJ whole genome shotgun (WGS) entry which is preliminary data.</text>
</comment>
<dbReference type="EMBL" id="QFPP01000001">
    <property type="protein sequence ID" value="PZQ78463.1"/>
    <property type="molecule type" value="Genomic_DNA"/>
</dbReference>
<evidence type="ECO:0000256" key="2">
    <source>
        <dbReference type="ARBA" id="ARBA00010211"/>
    </source>
</evidence>
<dbReference type="GO" id="GO:0046872">
    <property type="term" value="F:metal ion binding"/>
    <property type="evidence" value="ECO:0007669"/>
    <property type="project" value="UniProtKB-KW"/>
</dbReference>
<gene>
    <name evidence="6" type="ORF">DI563_00360</name>
</gene>
<comment type="similarity">
    <text evidence="2">Belongs to the FAH family.</text>
</comment>
<evidence type="ECO:0000256" key="4">
    <source>
        <dbReference type="ARBA" id="ARBA00022801"/>
    </source>
</evidence>
<name>A0A2W5SFV3_VARPD</name>
<evidence type="ECO:0000313" key="6">
    <source>
        <dbReference type="EMBL" id="PZQ78463.1"/>
    </source>
</evidence>
<dbReference type="PANTHER" id="PTHR42796">
    <property type="entry name" value="FUMARYLACETOACETATE HYDROLASE DOMAIN-CONTAINING PROTEIN 2A-RELATED"/>
    <property type="match status" value="1"/>
</dbReference>
<dbReference type="Pfam" id="PF01557">
    <property type="entry name" value="FAA_hydrolase"/>
    <property type="match status" value="1"/>
</dbReference>
<dbReference type="AlphaFoldDB" id="A0A2W5SFV3"/>
<dbReference type="GO" id="GO:0019752">
    <property type="term" value="P:carboxylic acid metabolic process"/>
    <property type="evidence" value="ECO:0007669"/>
    <property type="project" value="UniProtKB-ARBA"/>
</dbReference>
<reference evidence="6 7" key="1">
    <citation type="submission" date="2017-08" db="EMBL/GenBank/DDBJ databases">
        <title>Infants hospitalized years apart are colonized by the same room-sourced microbial strains.</title>
        <authorList>
            <person name="Brooks B."/>
            <person name="Olm M.R."/>
            <person name="Firek B.A."/>
            <person name="Baker R."/>
            <person name="Thomas B.C."/>
            <person name="Morowitz M.J."/>
            <person name="Banfield J.F."/>
        </authorList>
    </citation>
    <scope>NUCLEOTIDE SEQUENCE [LARGE SCALE GENOMIC DNA]</scope>
    <source>
        <strain evidence="6">S2_005_003_R2_41</strain>
    </source>
</reference>
<evidence type="ECO:0000256" key="1">
    <source>
        <dbReference type="ARBA" id="ARBA00001946"/>
    </source>
</evidence>
<protein>
    <submittedName>
        <fullName evidence="6">2-hydroxyhepta-2,4-diene-1,7-dioate isomerase</fullName>
    </submittedName>
</protein>
<dbReference type="InterPro" id="IPR051121">
    <property type="entry name" value="FAH"/>
</dbReference>
<dbReference type="Proteomes" id="UP000249135">
    <property type="component" value="Unassembled WGS sequence"/>
</dbReference>
<keyword evidence="4" id="KW-0378">Hydrolase</keyword>
<dbReference type="InterPro" id="IPR036663">
    <property type="entry name" value="Fumarylacetoacetase_C_sf"/>
</dbReference>
<keyword evidence="6" id="KW-0413">Isomerase</keyword>
<dbReference type="SUPFAM" id="SSF56529">
    <property type="entry name" value="FAH"/>
    <property type="match status" value="1"/>
</dbReference>